<evidence type="ECO:0000313" key="2">
    <source>
        <dbReference type="Proteomes" id="UP000046393"/>
    </source>
</evidence>
<sequence length="90" mass="9823">MLLLLLVASFGQLIITRGSVNGFYVMPGCHPPPPCDCPVKPLHPLLPVPIVPLHSPCICPPPPPCILAQEDADAQHQQSAARFMVRLHFR</sequence>
<keyword evidence="2" id="KW-1185">Reference proteome</keyword>
<dbReference type="WBParaSite" id="SMUV_0000704301-mRNA-1">
    <property type="protein sequence ID" value="SMUV_0000704301-mRNA-1"/>
    <property type="gene ID" value="SMUV_0000704301"/>
</dbReference>
<organism evidence="2 3">
    <name type="scientific">Syphacia muris</name>
    <dbReference type="NCBI Taxonomy" id="451379"/>
    <lineage>
        <taxon>Eukaryota</taxon>
        <taxon>Metazoa</taxon>
        <taxon>Ecdysozoa</taxon>
        <taxon>Nematoda</taxon>
        <taxon>Chromadorea</taxon>
        <taxon>Rhabditida</taxon>
        <taxon>Spirurina</taxon>
        <taxon>Oxyuridomorpha</taxon>
        <taxon>Oxyuroidea</taxon>
        <taxon>Oxyuridae</taxon>
        <taxon>Syphacia</taxon>
    </lineage>
</organism>
<feature type="chain" id="PRO_5005893333" evidence="1">
    <location>
        <begin position="19"/>
        <end position="90"/>
    </location>
</feature>
<proteinExistence type="predicted"/>
<name>A0A0N5AQR9_9BILA</name>
<dbReference type="Proteomes" id="UP000046393">
    <property type="component" value="Unplaced"/>
</dbReference>
<protein>
    <submittedName>
        <fullName evidence="3">Secreted protein</fullName>
    </submittedName>
</protein>
<feature type="signal peptide" evidence="1">
    <location>
        <begin position="1"/>
        <end position="18"/>
    </location>
</feature>
<accession>A0A0N5AQR9</accession>
<evidence type="ECO:0000256" key="1">
    <source>
        <dbReference type="SAM" id="SignalP"/>
    </source>
</evidence>
<keyword evidence="1" id="KW-0732">Signal</keyword>
<reference evidence="3" key="1">
    <citation type="submission" date="2017-02" db="UniProtKB">
        <authorList>
            <consortium name="WormBaseParasite"/>
        </authorList>
    </citation>
    <scope>IDENTIFICATION</scope>
</reference>
<evidence type="ECO:0000313" key="3">
    <source>
        <dbReference type="WBParaSite" id="SMUV_0000704301-mRNA-1"/>
    </source>
</evidence>
<dbReference type="AlphaFoldDB" id="A0A0N5AQR9"/>